<protein>
    <submittedName>
        <fullName evidence="1">Uncharacterized protein</fullName>
    </submittedName>
</protein>
<reference evidence="1 2" key="1">
    <citation type="submission" date="2016-04" db="EMBL/GenBank/DDBJ databases">
        <authorList>
            <person name="Evans L.H."/>
            <person name="Alamgir A."/>
            <person name="Owens N."/>
            <person name="Weber N.D."/>
            <person name="Virtaneva K."/>
            <person name="Barbian K."/>
            <person name="Babar A."/>
            <person name="Rosenke K."/>
        </authorList>
    </citation>
    <scope>NUCLEOTIDE SEQUENCE [LARGE SCALE GENOMIC DNA]</scope>
    <source>
        <strain evidence="1">NIES-2108</strain>
    </source>
</reference>
<gene>
    <name evidence="1" type="ORF">A6769_28820</name>
</gene>
<organism evidence="1 2">
    <name type="scientific">Nostoc punctiforme NIES-2108</name>
    <dbReference type="NCBI Taxonomy" id="1356359"/>
    <lineage>
        <taxon>Bacteria</taxon>
        <taxon>Bacillati</taxon>
        <taxon>Cyanobacteriota</taxon>
        <taxon>Cyanophyceae</taxon>
        <taxon>Nostocales</taxon>
        <taxon>Nostocaceae</taxon>
        <taxon>Nostoc</taxon>
    </lineage>
</organism>
<name>A0A367R9G6_NOSPU</name>
<comment type="caution">
    <text evidence="1">The sequence shown here is derived from an EMBL/GenBank/DDBJ whole genome shotgun (WGS) entry which is preliminary data.</text>
</comment>
<sequence>MNTEQIKAILRGCSASLQVVLSDANYQKIQQHEYFSTNNDLMLGDAVQALNEVLAAIDDVEYLALTKLK</sequence>
<proteinExistence type="predicted"/>
<evidence type="ECO:0000313" key="1">
    <source>
        <dbReference type="EMBL" id="RCJ32052.1"/>
    </source>
</evidence>
<dbReference type="EMBL" id="LXQE01000169">
    <property type="protein sequence ID" value="RCJ32052.1"/>
    <property type="molecule type" value="Genomic_DNA"/>
</dbReference>
<dbReference type="AlphaFoldDB" id="A0A367R9G6"/>
<evidence type="ECO:0000313" key="2">
    <source>
        <dbReference type="Proteomes" id="UP000252085"/>
    </source>
</evidence>
<accession>A0A367R9G6</accession>
<dbReference type="Proteomes" id="UP000252085">
    <property type="component" value="Unassembled WGS sequence"/>
</dbReference>